<keyword evidence="3" id="KW-0862">Zinc</keyword>
<dbReference type="SMART" id="SM00184">
    <property type="entry name" value="RING"/>
    <property type="match status" value="1"/>
</dbReference>
<evidence type="ECO:0000256" key="3">
    <source>
        <dbReference type="ARBA" id="ARBA00022833"/>
    </source>
</evidence>
<dbReference type="Gene3D" id="4.10.830.40">
    <property type="match status" value="1"/>
</dbReference>
<dbReference type="AlphaFoldDB" id="A0A553Q8M9"/>
<dbReference type="PROSITE" id="PS00518">
    <property type="entry name" value="ZF_RING_1"/>
    <property type="match status" value="1"/>
</dbReference>
<evidence type="ECO:0000259" key="6">
    <source>
        <dbReference type="PROSITE" id="PS50119"/>
    </source>
</evidence>
<dbReference type="SMART" id="SM00336">
    <property type="entry name" value="BBOX"/>
    <property type="match status" value="1"/>
</dbReference>
<dbReference type="PROSITE" id="PS50119">
    <property type="entry name" value="ZF_BBOX"/>
    <property type="match status" value="1"/>
</dbReference>
<evidence type="ECO:0000256" key="2">
    <source>
        <dbReference type="ARBA" id="ARBA00022771"/>
    </source>
</evidence>
<evidence type="ECO:0000256" key="4">
    <source>
        <dbReference type="PROSITE-ProRule" id="PRU00024"/>
    </source>
</evidence>
<dbReference type="Pfam" id="PF00643">
    <property type="entry name" value="zf-B_box"/>
    <property type="match status" value="1"/>
</dbReference>
<feature type="domain" description="RING-type" evidence="5">
    <location>
        <begin position="15"/>
        <end position="58"/>
    </location>
</feature>
<sequence length="260" mass="29355">MAERGFSLDMDQFTCSICLELLKDPVTIPCGHSYCMDCITDCWKEEDQEKVYSCPQCRQSFAPRPALNKNVMFAEVVEELKKKKEQRANLSLAEAGDVECDVCTGRKYKAIKSCLLCLNSYCHNHLEQHTIFFKDKKHELIDATGRLRRMVCGEHNRLLEVYCYTDQKCICLMCVMEEHAAHHVASVKTERAEKQADGRVEAAQKEAQVRGTLDFHEGPELVHFKSGFILGVVVELVGHHTPSSTFAGPRARGDARVTPA</sequence>
<keyword evidence="8" id="KW-1185">Reference proteome</keyword>
<proteinExistence type="predicted"/>
<dbReference type="InterPro" id="IPR001841">
    <property type="entry name" value="Znf_RING"/>
</dbReference>
<dbReference type="PANTHER" id="PTHR25465">
    <property type="entry name" value="B-BOX DOMAIN CONTAINING"/>
    <property type="match status" value="1"/>
</dbReference>
<evidence type="ECO:0000256" key="1">
    <source>
        <dbReference type="ARBA" id="ARBA00022723"/>
    </source>
</evidence>
<organism evidence="7 8">
    <name type="scientific">Danionella cerebrum</name>
    <dbReference type="NCBI Taxonomy" id="2873325"/>
    <lineage>
        <taxon>Eukaryota</taxon>
        <taxon>Metazoa</taxon>
        <taxon>Chordata</taxon>
        <taxon>Craniata</taxon>
        <taxon>Vertebrata</taxon>
        <taxon>Euteleostomi</taxon>
        <taxon>Actinopterygii</taxon>
        <taxon>Neopterygii</taxon>
        <taxon>Teleostei</taxon>
        <taxon>Ostariophysi</taxon>
        <taxon>Cypriniformes</taxon>
        <taxon>Danionidae</taxon>
        <taxon>Danioninae</taxon>
        <taxon>Danionella</taxon>
    </lineage>
</organism>
<name>A0A553Q8M9_9TELE</name>
<dbReference type="Gene3D" id="3.30.160.60">
    <property type="entry name" value="Classic Zinc Finger"/>
    <property type="match status" value="1"/>
</dbReference>
<dbReference type="Proteomes" id="UP000316079">
    <property type="component" value="Unassembled WGS sequence"/>
</dbReference>
<dbReference type="PANTHER" id="PTHR25465:SF5">
    <property type="entry name" value="E3 UBIQUITIN_ISG15 LIGASE TRIM25-RELATED"/>
    <property type="match status" value="1"/>
</dbReference>
<evidence type="ECO:0008006" key="9">
    <source>
        <dbReference type="Google" id="ProtNLM"/>
    </source>
</evidence>
<dbReference type="EMBL" id="SRMA01026231">
    <property type="protein sequence ID" value="TRY86282.1"/>
    <property type="molecule type" value="Genomic_DNA"/>
</dbReference>
<dbReference type="SUPFAM" id="SSF57845">
    <property type="entry name" value="B-box zinc-binding domain"/>
    <property type="match status" value="1"/>
</dbReference>
<evidence type="ECO:0000313" key="7">
    <source>
        <dbReference type="EMBL" id="TRY86282.1"/>
    </source>
</evidence>
<keyword evidence="1" id="KW-0479">Metal-binding</keyword>
<dbReference type="InterPro" id="IPR013083">
    <property type="entry name" value="Znf_RING/FYVE/PHD"/>
</dbReference>
<comment type="caution">
    <text evidence="7">The sequence shown here is derived from an EMBL/GenBank/DDBJ whole genome shotgun (WGS) entry which is preliminary data.</text>
</comment>
<dbReference type="CDD" id="cd19769">
    <property type="entry name" value="Bbox2_TRIM16-like"/>
    <property type="match status" value="1"/>
</dbReference>
<evidence type="ECO:0000259" key="5">
    <source>
        <dbReference type="PROSITE" id="PS50089"/>
    </source>
</evidence>
<dbReference type="InterPro" id="IPR000315">
    <property type="entry name" value="Znf_B-box"/>
</dbReference>
<reference evidence="7 8" key="1">
    <citation type="journal article" date="2019" name="Sci. Data">
        <title>Hybrid genome assembly and annotation of Danionella translucida.</title>
        <authorList>
            <person name="Kadobianskyi M."/>
            <person name="Schulze L."/>
            <person name="Schuelke M."/>
            <person name="Judkewitz B."/>
        </authorList>
    </citation>
    <scope>NUCLEOTIDE SEQUENCE [LARGE SCALE GENOMIC DNA]</scope>
    <source>
        <strain evidence="7 8">Bolton</strain>
    </source>
</reference>
<accession>A0A553Q8M9</accession>
<dbReference type="GO" id="GO:0008270">
    <property type="term" value="F:zinc ion binding"/>
    <property type="evidence" value="ECO:0007669"/>
    <property type="project" value="UniProtKB-KW"/>
</dbReference>
<keyword evidence="2 4" id="KW-0863">Zinc-finger</keyword>
<evidence type="ECO:0000313" key="8">
    <source>
        <dbReference type="Proteomes" id="UP000316079"/>
    </source>
</evidence>
<dbReference type="InterPro" id="IPR017907">
    <property type="entry name" value="Znf_RING_CS"/>
</dbReference>
<gene>
    <name evidence="7" type="ORF">DNTS_031520</name>
</gene>
<dbReference type="OrthoDB" id="6105938at2759"/>
<protein>
    <recommendedName>
        <fullName evidence="9">RING-type domain-containing protein</fullName>
    </recommendedName>
</protein>
<dbReference type="STRING" id="623744.A0A553Q8M9"/>
<dbReference type="Gene3D" id="3.30.40.10">
    <property type="entry name" value="Zinc/RING finger domain, C3HC4 (zinc finger)"/>
    <property type="match status" value="1"/>
</dbReference>
<dbReference type="SUPFAM" id="SSF57850">
    <property type="entry name" value="RING/U-box"/>
    <property type="match status" value="1"/>
</dbReference>
<feature type="domain" description="B box-type" evidence="6">
    <location>
        <begin position="147"/>
        <end position="187"/>
    </location>
</feature>
<dbReference type="PROSITE" id="PS50089">
    <property type="entry name" value="ZF_RING_2"/>
    <property type="match status" value="1"/>
</dbReference>
<dbReference type="InterPro" id="IPR051051">
    <property type="entry name" value="E3_ubiq-ligase_TRIM/RNF"/>
</dbReference>
<dbReference type="Pfam" id="PF15227">
    <property type="entry name" value="zf-C3HC4_4"/>
    <property type="match status" value="1"/>
</dbReference>